<sequence>MRYFWTVFWTFLLIQMLVYVAGSMIGVAYDLQTGIIITIAASILIFIAPLVLPNEPVEDHH</sequence>
<accession>A0A0M2SWF1</accession>
<dbReference type="PATRIC" id="fig|1408103.3.peg.3634"/>
<keyword evidence="1" id="KW-1133">Transmembrane helix</keyword>
<proteinExistence type="predicted"/>
<protein>
    <submittedName>
        <fullName evidence="2">DeoR faimly transcriptional regulator</fullName>
    </submittedName>
</protein>
<dbReference type="EMBL" id="LAYY01000019">
    <property type="protein sequence ID" value="KKK36950.1"/>
    <property type="molecule type" value="Genomic_DNA"/>
</dbReference>
<dbReference type="Proteomes" id="UP000034166">
    <property type="component" value="Unassembled WGS sequence"/>
</dbReference>
<keyword evidence="1" id="KW-0472">Membrane</keyword>
<dbReference type="InterPro" id="IPR021324">
    <property type="entry name" value="DUF2929"/>
</dbReference>
<keyword evidence="3" id="KW-1185">Reference proteome</keyword>
<comment type="caution">
    <text evidence="2">The sequence shown here is derived from an EMBL/GenBank/DDBJ whole genome shotgun (WGS) entry which is preliminary data.</text>
</comment>
<dbReference type="AlphaFoldDB" id="A0A0M2SWF1"/>
<dbReference type="Pfam" id="PF11151">
    <property type="entry name" value="DUF2929"/>
    <property type="match status" value="1"/>
</dbReference>
<name>A0A0M2SWF1_9BACI</name>
<evidence type="ECO:0000313" key="3">
    <source>
        <dbReference type="Proteomes" id="UP000034166"/>
    </source>
</evidence>
<gene>
    <name evidence="2" type="ORF">WQ57_16325</name>
</gene>
<dbReference type="OrthoDB" id="2440739at2"/>
<reference evidence="2 3" key="1">
    <citation type="submission" date="2015-04" db="EMBL/GenBank/DDBJ databases">
        <title>Taxonomic description and genome sequence of Bacillus campisalis sp. nov., a novel member of the genus Bacillus isolated from solar saltern.</title>
        <authorList>
            <person name="Mathan Kumar R."/>
            <person name="Kaur G."/>
            <person name="Kumar A."/>
            <person name="Singh N.K."/>
            <person name="Kaur N."/>
            <person name="Kumar N."/>
            <person name="Mayilraj S."/>
        </authorList>
    </citation>
    <scope>NUCLEOTIDE SEQUENCE [LARGE SCALE GENOMIC DNA]</scope>
    <source>
        <strain evidence="2 3">SA2-6</strain>
    </source>
</reference>
<organism evidence="2 3">
    <name type="scientific">Mesobacillus campisalis</name>
    <dbReference type="NCBI Taxonomy" id="1408103"/>
    <lineage>
        <taxon>Bacteria</taxon>
        <taxon>Bacillati</taxon>
        <taxon>Bacillota</taxon>
        <taxon>Bacilli</taxon>
        <taxon>Bacillales</taxon>
        <taxon>Bacillaceae</taxon>
        <taxon>Mesobacillus</taxon>
    </lineage>
</organism>
<keyword evidence="1" id="KW-0812">Transmembrane</keyword>
<feature type="transmembrane region" description="Helical" evidence="1">
    <location>
        <begin position="35"/>
        <end position="52"/>
    </location>
</feature>
<feature type="transmembrane region" description="Helical" evidence="1">
    <location>
        <begin position="7"/>
        <end position="29"/>
    </location>
</feature>
<dbReference type="RefSeq" id="WP_046524834.1">
    <property type="nucleotide sequence ID" value="NZ_LAYY01000019.1"/>
</dbReference>
<evidence type="ECO:0000313" key="2">
    <source>
        <dbReference type="EMBL" id="KKK36950.1"/>
    </source>
</evidence>
<evidence type="ECO:0000256" key="1">
    <source>
        <dbReference type="SAM" id="Phobius"/>
    </source>
</evidence>